<reference evidence="2 4" key="1">
    <citation type="journal article" date="2008" name="Science">
        <title>The Physcomitrella genome reveals evolutionary insights into the conquest of land by plants.</title>
        <authorList>
            <person name="Rensing S."/>
            <person name="Lang D."/>
            <person name="Zimmer A."/>
            <person name="Terry A."/>
            <person name="Salamov A."/>
            <person name="Shapiro H."/>
            <person name="Nishiyama T."/>
            <person name="Perroud P.-F."/>
            <person name="Lindquist E."/>
            <person name="Kamisugi Y."/>
            <person name="Tanahashi T."/>
            <person name="Sakakibara K."/>
            <person name="Fujita T."/>
            <person name="Oishi K."/>
            <person name="Shin-I T."/>
            <person name="Kuroki Y."/>
            <person name="Toyoda A."/>
            <person name="Suzuki Y."/>
            <person name="Hashimoto A."/>
            <person name="Yamaguchi K."/>
            <person name="Sugano A."/>
            <person name="Kohara Y."/>
            <person name="Fujiyama A."/>
            <person name="Anterola A."/>
            <person name="Aoki S."/>
            <person name="Ashton N."/>
            <person name="Barbazuk W.B."/>
            <person name="Barker E."/>
            <person name="Bennetzen J."/>
            <person name="Bezanilla M."/>
            <person name="Blankenship R."/>
            <person name="Cho S.H."/>
            <person name="Dutcher S."/>
            <person name="Estelle M."/>
            <person name="Fawcett J.A."/>
            <person name="Gundlach H."/>
            <person name="Hanada K."/>
            <person name="Heyl A."/>
            <person name="Hicks K.A."/>
            <person name="Hugh J."/>
            <person name="Lohr M."/>
            <person name="Mayer K."/>
            <person name="Melkozernov A."/>
            <person name="Murata T."/>
            <person name="Nelson D."/>
            <person name="Pils B."/>
            <person name="Prigge M."/>
            <person name="Reiss B."/>
            <person name="Renner T."/>
            <person name="Rombauts S."/>
            <person name="Rushton P."/>
            <person name="Sanderfoot A."/>
            <person name="Schween G."/>
            <person name="Shiu S.-H."/>
            <person name="Stueber K."/>
            <person name="Theodoulou F.L."/>
            <person name="Tu H."/>
            <person name="Van de Peer Y."/>
            <person name="Verrier P.J."/>
            <person name="Waters E."/>
            <person name="Wood A."/>
            <person name="Yang L."/>
            <person name="Cove D."/>
            <person name="Cuming A."/>
            <person name="Hasebe M."/>
            <person name="Lucas S."/>
            <person name="Mishler D.B."/>
            <person name="Reski R."/>
            <person name="Grigoriev I."/>
            <person name="Quatrano R.S."/>
            <person name="Boore J.L."/>
        </authorList>
    </citation>
    <scope>NUCLEOTIDE SEQUENCE [LARGE SCALE GENOMIC DNA]</scope>
    <source>
        <strain evidence="3 4">cv. Gransden 2004</strain>
    </source>
</reference>
<sequence>MTKDSDIEISIEANSLEVDLAEFQNSTEWYMDSGCSIHVTGQKQLFEHVKPVEEKTVATAGGGKLSHSGNEST</sequence>
<dbReference type="InParanoid" id="A0A2K1IJH6"/>
<dbReference type="InterPro" id="IPR054722">
    <property type="entry name" value="PolX-like_BBD"/>
</dbReference>
<organism evidence="2">
    <name type="scientific">Physcomitrium patens</name>
    <name type="common">Spreading-leaved earth moss</name>
    <name type="synonym">Physcomitrella patens</name>
    <dbReference type="NCBI Taxonomy" id="3218"/>
    <lineage>
        <taxon>Eukaryota</taxon>
        <taxon>Viridiplantae</taxon>
        <taxon>Streptophyta</taxon>
        <taxon>Embryophyta</taxon>
        <taxon>Bryophyta</taxon>
        <taxon>Bryophytina</taxon>
        <taxon>Bryopsida</taxon>
        <taxon>Funariidae</taxon>
        <taxon>Funariales</taxon>
        <taxon>Funariaceae</taxon>
        <taxon>Physcomitrium</taxon>
    </lineage>
</organism>
<dbReference type="Proteomes" id="UP000006727">
    <property type="component" value="Chromosome 23"/>
</dbReference>
<evidence type="ECO:0000313" key="3">
    <source>
        <dbReference type="EnsemblPlants" id="Pp3c23_15400V3.1"/>
    </source>
</evidence>
<gene>
    <name evidence="2" type="ORF">PHYPA_028121</name>
</gene>
<feature type="domain" description="Retrovirus-related Pol polyprotein from transposon TNT 1-94-like beta-barrel" evidence="1">
    <location>
        <begin position="29"/>
        <end position="69"/>
    </location>
</feature>
<proteinExistence type="predicted"/>
<evidence type="ECO:0000259" key="1">
    <source>
        <dbReference type="Pfam" id="PF22936"/>
    </source>
</evidence>
<dbReference type="AlphaFoldDB" id="A0A2K1IJH6"/>
<protein>
    <recommendedName>
        <fullName evidence="1">Retrovirus-related Pol polyprotein from transposon TNT 1-94-like beta-barrel domain-containing protein</fullName>
    </recommendedName>
</protein>
<dbReference type="Pfam" id="PF22936">
    <property type="entry name" value="Pol_BBD"/>
    <property type="match status" value="1"/>
</dbReference>
<dbReference type="Gramene" id="Pp3c23_15400V3.1">
    <property type="protein sequence ID" value="Pp3c23_15400V3.1"/>
    <property type="gene ID" value="Pp3c23_15400"/>
</dbReference>
<dbReference type="EMBL" id="ABEU02000023">
    <property type="protein sequence ID" value="PNR29428.1"/>
    <property type="molecule type" value="Genomic_DNA"/>
</dbReference>
<keyword evidence="4" id="KW-1185">Reference proteome</keyword>
<accession>A0A2K1IJH6</accession>
<name>A0A2K1IJH6_PHYPA</name>
<reference evidence="2 4" key="2">
    <citation type="journal article" date="2018" name="Plant J.">
        <title>The Physcomitrella patens chromosome-scale assembly reveals moss genome structure and evolution.</title>
        <authorList>
            <person name="Lang D."/>
            <person name="Ullrich K.K."/>
            <person name="Murat F."/>
            <person name="Fuchs J."/>
            <person name="Jenkins J."/>
            <person name="Haas F.B."/>
            <person name="Piednoel M."/>
            <person name="Gundlach H."/>
            <person name="Van Bel M."/>
            <person name="Meyberg R."/>
            <person name="Vives C."/>
            <person name="Morata J."/>
            <person name="Symeonidi A."/>
            <person name="Hiss M."/>
            <person name="Muchero W."/>
            <person name="Kamisugi Y."/>
            <person name="Saleh O."/>
            <person name="Blanc G."/>
            <person name="Decker E.L."/>
            <person name="van Gessel N."/>
            <person name="Grimwood J."/>
            <person name="Hayes R.D."/>
            <person name="Graham S.W."/>
            <person name="Gunter L.E."/>
            <person name="McDaniel S.F."/>
            <person name="Hoernstein S.N.W."/>
            <person name="Larsson A."/>
            <person name="Li F.W."/>
            <person name="Perroud P.F."/>
            <person name="Phillips J."/>
            <person name="Ranjan P."/>
            <person name="Rokshar D.S."/>
            <person name="Rothfels C.J."/>
            <person name="Schneider L."/>
            <person name="Shu S."/>
            <person name="Stevenson D.W."/>
            <person name="Thummler F."/>
            <person name="Tillich M."/>
            <person name="Villarreal Aguilar J.C."/>
            <person name="Widiez T."/>
            <person name="Wong G.K."/>
            <person name="Wymore A."/>
            <person name="Zhang Y."/>
            <person name="Zimmer A.D."/>
            <person name="Quatrano R.S."/>
            <person name="Mayer K.F.X."/>
            <person name="Goodstein D."/>
            <person name="Casacuberta J.M."/>
            <person name="Vandepoele K."/>
            <person name="Reski R."/>
            <person name="Cuming A.C."/>
            <person name="Tuskan G.A."/>
            <person name="Maumus F."/>
            <person name="Salse J."/>
            <person name="Schmutz J."/>
            <person name="Rensing S.A."/>
        </authorList>
    </citation>
    <scope>NUCLEOTIDE SEQUENCE [LARGE SCALE GENOMIC DNA]</scope>
    <source>
        <strain evidence="3 4">cv. Gransden 2004</strain>
    </source>
</reference>
<dbReference type="PaxDb" id="3218-PP1S156_107V6.1"/>
<evidence type="ECO:0000313" key="4">
    <source>
        <dbReference type="Proteomes" id="UP000006727"/>
    </source>
</evidence>
<reference evidence="3" key="3">
    <citation type="submission" date="2020-12" db="UniProtKB">
        <authorList>
            <consortium name="EnsemblPlants"/>
        </authorList>
    </citation>
    <scope>IDENTIFICATION</scope>
</reference>
<dbReference type="EnsemblPlants" id="Pp3c23_15400V3.1">
    <property type="protein sequence ID" value="Pp3c23_15400V3.1"/>
    <property type="gene ID" value="Pp3c23_15400"/>
</dbReference>
<evidence type="ECO:0000313" key="2">
    <source>
        <dbReference type="EMBL" id="PNR29428.1"/>
    </source>
</evidence>